<dbReference type="AlphaFoldDB" id="L0IAJ2"/>
<protein>
    <submittedName>
        <fullName evidence="1">Uncharacterized protein</fullName>
    </submittedName>
</protein>
<dbReference type="HOGENOM" id="CLU_1431610_0_0_2"/>
<dbReference type="Proteomes" id="UP000010846">
    <property type="component" value="Chromosome"/>
</dbReference>
<keyword evidence="2" id="KW-1185">Reference proteome</keyword>
<accession>L0IAJ2</accession>
<gene>
    <name evidence="1" type="ordered locus">Halru_1203</name>
</gene>
<evidence type="ECO:0000313" key="2">
    <source>
        <dbReference type="Proteomes" id="UP000010846"/>
    </source>
</evidence>
<evidence type="ECO:0000313" key="1">
    <source>
        <dbReference type="EMBL" id="AGB15818.1"/>
    </source>
</evidence>
<sequence length="189" mass="20220">MSQSGLSTDDDEGSIDQVAAALDATWLLEPARAVRACCGSIPARRYGNETAAVAAVIVASRRSDRRSIDRRSACDTLGLDPSEVAHAVELLEAKLAEPAPAAERRRLRQTLVAIDELLAAIEAGRTNPPRLAGPGFAAIDPRIRALAAQPLSAVDEEALRRDRRRFAADLSLARLGADIYVHLHVDPAD</sequence>
<dbReference type="GeneID" id="14375457"/>
<dbReference type="RefSeq" id="WP_015300474.1">
    <property type="nucleotide sequence ID" value="NC_019964.1"/>
</dbReference>
<dbReference type="OrthoDB" id="378913at2157"/>
<name>L0IAJ2_HALRX</name>
<dbReference type="EMBL" id="CP003050">
    <property type="protein sequence ID" value="AGB15818.1"/>
    <property type="molecule type" value="Genomic_DNA"/>
</dbReference>
<reference evidence="1" key="1">
    <citation type="submission" date="2011-09" db="EMBL/GenBank/DDBJ databases">
        <title>Complete sequence of Halovivax ruber XH-70.</title>
        <authorList>
            <consortium name="US DOE Joint Genome Institute"/>
            <person name="Lucas S."/>
            <person name="Han J."/>
            <person name="Lapidus A."/>
            <person name="Cheng J.-F."/>
            <person name="Goodwin L."/>
            <person name="Pitluck S."/>
            <person name="Peters L."/>
            <person name="Mikhailova N."/>
            <person name="Davenport K."/>
            <person name="Detter J.C."/>
            <person name="Han C."/>
            <person name="Tapia R."/>
            <person name="Land M."/>
            <person name="Hauser L."/>
            <person name="Kyrpides N."/>
            <person name="Ivanova N."/>
            <person name="Pagani I."/>
            <person name="Sproer C."/>
            <person name="Anderson I."/>
            <person name="Woyke T."/>
        </authorList>
    </citation>
    <scope>NUCLEOTIDE SEQUENCE</scope>
    <source>
        <strain evidence="1">XH-70</strain>
    </source>
</reference>
<organism evidence="1 2">
    <name type="scientific">Halovivax ruber (strain DSM 18193 / JCM 13892 / XH-70)</name>
    <dbReference type="NCBI Taxonomy" id="797302"/>
    <lineage>
        <taxon>Archaea</taxon>
        <taxon>Methanobacteriati</taxon>
        <taxon>Methanobacteriota</taxon>
        <taxon>Stenosarchaea group</taxon>
        <taxon>Halobacteria</taxon>
        <taxon>Halobacteriales</taxon>
        <taxon>Natrialbaceae</taxon>
        <taxon>Halovivax</taxon>
    </lineage>
</organism>
<proteinExistence type="predicted"/>
<dbReference type="eggNOG" id="arCOG11259">
    <property type="taxonomic scope" value="Archaea"/>
</dbReference>
<dbReference type="KEGG" id="hru:Halru_1203"/>